<dbReference type="STRING" id="748449.Halha_2395"/>
<protein>
    <recommendedName>
        <fullName evidence="3">Glycosyl transferase</fullName>
    </recommendedName>
</protein>
<dbReference type="HOGENOM" id="CLU_962800_0_0_9"/>
<dbReference type="InterPro" id="IPR029044">
    <property type="entry name" value="Nucleotide-diphossugar_trans"/>
</dbReference>
<dbReference type="EMBL" id="CP003359">
    <property type="protein sequence ID" value="AGB42269.1"/>
    <property type="molecule type" value="Genomic_DNA"/>
</dbReference>
<accession>L0KD14</accession>
<evidence type="ECO:0000313" key="2">
    <source>
        <dbReference type="Proteomes" id="UP000010880"/>
    </source>
</evidence>
<organism evidence="1 2">
    <name type="scientific">Halobacteroides halobius (strain ATCC 35273 / DSM 5150 / MD-1)</name>
    <dbReference type="NCBI Taxonomy" id="748449"/>
    <lineage>
        <taxon>Bacteria</taxon>
        <taxon>Bacillati</taxon>
        <taxon>Bacillota</taxon>
        <taxon>Clostridia</taxon>
        <taxon>Halanaerobiales</taxon>
        <taxon>Halobacteroidaceae</taxon>
        <taxon>Halobacteroides</taxon>
    </lineage>
</organism>
<evidence type="ECO:0008006" key="3">
    <source>
        <dbReference type="Google" id="ProtNLM"/>
    </source>
</evidence>
<keyword evidence="2" id="KW-1185">Reference proteome</keyword>
<sequence>MKISGFSMVRNATKLYYPIKEAIESILPICDEFIVAVGKGDEDDYTRERIESIDSDKVKIIDTVWKEKDFESGRVNAIQTNIALDECSGDWCFYLQADEVVHEKYLPVIKDRCRELLDDDEVEGLVFDYKHFWGDYEHYHNSHGWYKREVRVIKNNIGVRSHNSAQGFRKNGEPTKAAHANAEIFHYGWVRPPHYMQSKKKALDSVHWGKEEAEEFYKTEPDEFDYGPLDQLPIYKGTHPEVMQDWIAKMDWEDKLQYSGEPDPRRELHKHEQTKNKILTSIEQWLERKFGGKVYLSSHRNYKLLGEK</sequence>
<dbReference type="Proteomes" id="UP000010880">
    <property type="component" value="Chromosome"/>
</dbReference>
<reference evidence="2" key="1">
    <citation type="submission" date="2012-02" db="EMBL/GenBank/DDBJ databases">
        <title>The complete genome of Halobacteroides halobius DSM 5150.</title>
        <authorList>
            <person name="Lucas S."/>
            <person name="Copeland A."/>
            <person name="Lapidus A."/>
            <person name="Glavina del Rio T."/>
            <person name="Dalin E."/>
            <person name="Tice H."/>
            <person name="Bruce D."/>
            <person name="Goodwin L."/>
            <person name="Pitluck S."/>
            <person name="Peters L."/>
            <person name="Mikhailova N."/>
            <person name="Gu W."/>
            <person name="Kyrpides N."/>
            <person name="Mavromatis K."/>
            <person name="Ivanova N."/>
            <person name="Brettin T."/>
            <person name="Detter J.C."/>
            <person name="Han C."/>
            <person name="Larimer F."/>
            <person name="Land M."/>
            <person name="Hauser L."/>
            <person name="Markowitz V."/>
            <person name="Cheng J.-F."/>
            <person name="Hugenholtz P."/>
            <person name="Woyke T."/>
            <person name="Wu D."/>
            <person name="Tindall B."/>
            <person name="Pomrenke H."/>
            <person name="Brambilla E."/>
            <person name="Klenk H.-P."/>
            <person name="Eisen J.A."/>
        </authorList>
    </citation>
    <scope>NUCLEOTIDE SEQUENCE [LARGE SCALE GENOMIC DNA]</scope>
    <source>
        <strain evidence="2">ATCC 35273 / DSM 5150 / MD-1</strain>
    </source>
</reference>
<proteinExistence type="predicted"/>
<dbReference type="OrthoDB" id="9815923at2"/>
<dbReference type="eggNOG" id="COG1215">
    <property type="taxonomic scope" value="Bacteria"/>
</dbReference>
<gene>
    <name evidence="1" type="ordered locus">Halha_2395</name>
</gene>
<name>L0KD14_HALHC</name>
<dbReference type="SUPFAM" id="SSF53448">
    <property type="entry name" value="Nucleotide-diphospho-sugar transferases"/>
    <property type="match status" value="1"/>
</dbReference>
<evidence type="ECO:0000313" key="1">
    <source>
        <dbReference type="EMBL" id="AGB42269.1"/>
    </source>
</evidence>
<dbReference type="AlphaFoldDB" id="L0KD14"/>
<dbReference type="RefSeq" id="WP_015327983.1">
    <property type="nucleotide sequence ID" value="NC_019978.1"/>
</dbReference>
<dbReference type="KEGG" id="hhl:Halha_2395"/>
<dbReference type="Gene3D" id="3.90.550.10">
    <property type="entry name" value="Spore Coat Polysaccharide Biosynthesis Protein SpsA, Chain A"/>
    <property type="match status" value="1"/>
</dbReference>